<keyword evidence="2" id="KW-1185">Reference proteome</keyword>
<sequence>MADTMEVHGHASSLPKVQGEVETVRPFQSVKEAIAVFGEQQQQHFLTGSASSQKANNTRPKVNSILRPIQSKPIHSSVSSSPNSCPSSSETTAFGFLRKLEAEVEEIKRELIHMKERESETSKAIATLSCQLQNRSSKLEATESSLSVDQWQEIRAANLEERFEYLPSLREALSIAEMEDQFGRRRRIKVQKKKKKKPIVPLVSEIFHRKKRDANGDLTSSFYSTRSSIYSFT</sequence>
<proteinExistence type="predicted"/>
<gene>
    <name evidence="1" type="ORF">ZIOFF_054702</name>
</gene>
<protein>
    <submittedName>
        <fullName evidence="1">Uncharacterized protein</fullName>
    </submittedName>
</protein>
<name>A0A8J5FET3_ZINOF</name>
<dbReference type="Proteomes" id="UP000734854">
    <property type="component" value="Unassembled WGS sequence"/>
</dbReference>
<evidence type="ECO:0000313" key="1">
    <source>
        <dbReference type="EMBL" id="KAG6486132.1"/>
    </source>
</evidence>
<dbReference type="EMBL" id="JACMSC010000015">
    <property type="protein sequence ID" value="KAG6486132.1"/>
    <property type="molecule type" value="Genomic_DNA"/>
</dbReference>
<reference evidence="1 2" key="1">
    <citation type="submission" date="2020-08" db="EMBL/GenBank/DDBJ databases">
        <title>Plant Genome Project.</title>
        <authorList>
            <person name="Zhang R.-G."/>
        </authorList>
    </citation>
    <scope>NUCLEOTIDE SEQUENCE [LARGE SCALE GENOMIC DNA]</scope>
    <source>
        <tissue evidence="1">Rhizome</tissue>
    </source>
</reference>
<comment type="caution">
    <text evidence="1">The sequence shown here is derived from an EMBL/GenBank/DDBJ whole genome shotgun (WGS) entry which is preliminary data.</text>
</comment>
<evidence type="ECO:0000313" key="2">
    <source>
        <dbReference type="Proteomes" id="UP000734854"/>
    </source>
</evidence>
<accession>A0A8J5FET3</accession>
<dbReference type="AlphaFoldDB" id="A0A8J5FET3"/>
<dbReference type="OrthoDB" id="685187at2759"/>
<organism evidence="1 2">
    <name type="scientific">Zingiber officinale</name>
    <name type="common">Ginger</name>
    <name type="synonym">Amomum zingiber</name>
    <dbReference type="NCBI Taxonomy" id="94328"/>
    <lineage>
        <taxon>Eukaryota</taxon>
        <taxon>Viridiplantae</taxon>
        <taxon>Streptophyta</taxon>
        <taxon>Embryophyta</taxon>
        <taxon>Tracheophyta</taxon>
        <taxon>Spermatophyta</taxon>
        <taxon>Magnoliopsida</taxon>
        <taxon>Liliopsida</taxon>
        <taxon>Zingiberales</taxon>
        <taxon>Zingiberaceae</taxon>
        <taxon>Zingiber</taxon>
    </lineage>
</organism>